<gene>
    <name evidence="3" type="ordered locus">AMED_5538</name>
</gene>
<dbReference type="GeneID" id="92873238"/>
<dbReference type="Pfam" id="PF01243">
    <property type="entry name" value="PNPOx_N"/>
    <property type="match status" value="1"/>
</dbReference>
<dbReference type="GO" id="GO:0016627">
    <property type="term" value="F:oxidoreductase activity, acting on the CH-CH group of donors"/>
    <property type="evidence" value="ECO:0007669"/>
    <property type="project" value="TreeGrafter"/>
</dbReference>
<sequence length="167" mass="17867">MTARLPTAERMTGEGTVLDWAAVRDGLTQAKSFWLATVRPDGLPHLRPLLCAWLDDALHVCSNPSARKAKNVDGGSAAAIGTSCPRFDVVVEGPAERVTDVAALRRIADAFRDKYGWPVVERDGALDAEYAAPTAGAPPFAAYTVTPVTAFVFPTTEGPAPTRWRFG</sequence>
<dbReference type="PANTHER" id="PTHR35176:SF4">
    <property type="entry name" value="PYRIDOXAMINE 5'-PHOSPHATE OXIDASE-RELATED FMN-BINDING"/>
    <property type="match status" value="1"/>
</dbReference>
<proteinExistence type="predicted"/>
<dbReference type="AlphaFoldDB" id="A0A0H3D9J7"/>
<keyword evidence="1" id="KW-0560">Oxidoreductase</keyword>
<evidence type="ECO:0000259" key="2">
    <source>
        <dbReference type="Pfam" id="PF01243"/>
    </source>
</evidence>
<accession>A0A0H3D9J7</accession>
<dbReference type="InterPro" id="IPR012349">
    <property type="entry name" value="Split_barrel_FMN-bd"/>
</dbReference>
<feature type="domain" description="Pyridoxamine 5'-phosphate oxidase N-terminal" evidence="2">
    <location>
        <begin position="21"/>
        <end position="127"/>
    </location>
</feature>
<evidence type="ECO:0000313" key="4">
    <source>
        <dbReference type="Proteomes" id="UP000000328"/>
    </source>
</evidence>
<dbReference type="eggNOG" id="COG0259">
    <property type="taxonomic scope" value="Bacteria"/>
</dbReference>
<dbReference type="KEGG" id="amd:AMED_5538"/>
<name>A0A0H3D9J7_AMYMU</name>
<dbReference type="RefSeq" id="WP_013227354.1">
    <property type="nucleotide sequence ID" value="NC_014318.1"/>
</dbReference>
<dbReference type="PATRIC" id="fig|749927.5.peg.5743"/>
<protein>
    <submittedName>
        <fullName evidence="3">Pyridoxamine 5'-phosphate oxidase</fullName>
    </submittedName>
</protein>
<dbReference type="InterPro" id="IPR052019">
    <property type="entry name" value="F420H2_bilvrd_red/Heme_oxyg"/>
</dbReference>
<dbReference type="GO" id="GO:0005829">
    <property type="term" value="C:cytosol"/>
    <property type="evidence" value="ECO:0007669"/>
    <property type="project" value="TreeGrafter"/>
</dbReference>
<organism evidence="3 4">
    <name type="scientific">Amycolatopsis mediterranei (strain U-32)</name>
    <dbReference type="NCBI Taxonomy" id="749927"/>
    <lineage>
        <taxon>Bacteria</taxon>
        <taxon>Bacillati</taxon>
        <taxon>Actinomycetota</taxon>
        <taxon>Actinomycetes</taxon>
        <taxon>Pseudonocardiales</taxon>
        <taxon>Pseudonocardiaceae</taxon>
        <taxon>Amycolatopsis</taxon>
    </lineage>
</organism>
<dbReference type="Proteomes" id="UP000000328">
    <property type="component" value="Chromosome"/>
</dbReference>
<dbReference type="HOGENOM" id="CLU_115408_0_0_11"/>
<dbReference type="InterPro" id="IPR011576">
    <property type="entry name" value="Pyridox_Oxase_N"/>
</dbReference>
<evidence type="ECO:0000256" key="1">
    <source>
        <dbReference type="ARBA" id="ARBA00023002"/>
    </source>
</evidence>
<dbReference type="OrthoDB" id="157302at2"/>
<dbReference type="PANTHER" id="PTHR35176">
    <property type="entry name" value="HEME OXYGENASE HI_0854-RELATED"/>
    <property type="match status" value="1"/>
</dbReference>
<dbReference type="GO" id="GO:0070967">
    <property type="term" value="F:coenzyme F420 binding"/>
    <property type="evidence" value="ECO:0007669"/>
    <property type="project" value="TreeGrafter"/>
</dbReference>
<evidence type="ECO:0000313" key="3">
    <source>
        <dbReference type="EMBL" id="ADJ47296.1"/>
    </source>
</evidence>
<dbReference type="SUPFAM" id="SSF50475">
    <property type="entry name" value="FMN-binding split barrel"/>
    <property type="match status" value="1"/>
</dbReference>
<dbReference type="EMBL" id="CP002000">
    <property type="protein sequence ID" value="ADJ47296.1"/>
    <property type="molecule type" value="Genomic_DNA"/>
</dbReference>
<dbReference type="Gene3D" id="2.30.110.10">
    <property type="entry name" value="Electron Transport, Fmn-binding Protein, Chain A"/>
    <property type="match status" value="1"/>
</dbReference>
<reference evidence="3 4" key="1">
    <citation type="journal article" date="2010" name="Cell Res.">
        <title>Complete genome sequence of the rifamycin SV-producing Amycolatopsis mediterranei U32 revealed its genetic characteristics in phylogeny and metabolism.</title>
        <authorList>
            <person name="Zhao W."/>
            <person name="Zhong Y."/>
            <person name="Yuan H."/>
            <person name="Wang J."/>
            <person name="Zheng H."/>
            <person name="Wang Y."/>
            <person name="Cen X."/>
            <person name="Xu F."/>
            <person name="Bai J."/>
            <person name="Han X."/>
            <person name="Lu G."/>
            <person name="Zhu Y."/>
            <person name="Shao Z."/>
            <person name="Yan H."/>
            <person name="Li C."/>
            <person name="Peng N."/>
            <person name="Zhang Z."/>
            <person name="Zhang Y."/>
            <person name="Lin W."/>
            <person name="Fan Y."/>
            <person name="Qin Z."/>
            <person name="Hu Y."/>
            <person name="Zhu B."/>
            <person name="Wang S."/>
            <person name="Ding X."/>
            <person name="Zhao G.P."/>
        </authorList>
    </citation>
    <scope>NUCLEOTIDE SEQUENCE [LARGE SCALE GENOMIC DNA]</scope>
    <source>
        <strain evidence="4">U-32</strain>
    </source>
</reference>